<name>A0A4U1MJT4_9BACL</name>
<dbReference type="CDD" id="cd00586">
    <property type="entry name" value="4HBT"/>
    <property type="match status" value="1"/>
</dbReference>
<dbReference type="EMBL" id="SWFM01000002">
    <property type="protein sequence ID" value="TKD70864.1"/>
    <property type="molecule type" value="Genomic_DNA"/>
</dbReference>
<accession>A0A4U1MJT4</accession>
<dbReference type="InterPro" id="IPR029069">
    <property type="entry name" value="HotDog_dom_sf"/>
</dbReference>
<dbReference type="InterPro" id="IPR050563">
    <property type="entry name" value="4-hydroxybenzoyl-CoA_TE"/>
</dbReference>
<gene>
    <name evidence="3" type="ORF">FBF83_09635</name>
</gene>
<comment type="caution">
    <text evidence="3">The sequence shown here is derived from an EMBL/GenBank/DDBJ whole genome shotgun (WGS) entry which is preliminary data.</text>
</comment>
<evidence type="ECO:0000313" key="4">
    <source>
        <dbReference type="Proteomes" id="UP000310541"/>
    </source>
</evidence>
<sequence length="143" mass="16563">MLQDYRFSHPLRVRYSEIDGQKIVFNAHYSTYIDIATTEYFREVLGDNMLELAETHTLDPVLKKITIEFIKPAKLDDFLDIYCRIIKLGTSSFQLEHTITRGEEILVEAEVVQVNYDTESGKAIPIPDNIKQKILLFENPSSH</sequence>
<reference evidence="3 4" key="1">
    <citation type="submission" date="2019-04" db="EMBL/GenBank/DDBJ databases">
        <title>Genome sequence of Bacillus hwajinpoensis strain Y2.</title>
        <authorList>
            <person name="Fair J.L."/>
            <person name="Maclea K.S."/>
        </authorList>
    </citation>
    <scope>NUCLEOTIDE SEQUENCE [LARGE SCALE GENOMIC DNA]</scope>
    <source>
        <strain evidence="3 4">Y2</strain>
    </source>
</reference>
<dbReference type="SUPFAM" id="SSF54637">
    <property type="entry name" value="Thioesterase/thiol ester dehydrase-isomerase"/>
    <property type="match status" value="1"/>
</dbReference>
<comment type="similarity">
    <text evidence="1">Belongs to the 4-hydroxybenzoyl-CoA thioesterase family.</text>
</comment>
<dbReference type="GO" id="GO:0047617">
    <property type="term" value="F:fatty acyl-CoA hydrolase activity"/>
    <property type="evidence" value="ECO:0007669"/>
    <property type="project" value="TreeGrafter"/>
</dbReference>
<proteinExistence type="inferred from homology"/>
<dbReference type="OrthoDB" id="9800856at2"/>
<dbReference type="PANTHER" id="PTHR31793">
    <property type="entry name" value="4-HYDROXYBENZOYL-COA THIOESTERASE FAMILY MEMBER"/>
    <property type="match status" value="1"/>
</dbReference>
<dbReference type="PIRSF" id="PIRSF003230">
    <property type="entry name" value="YbgC"/>
    <property type="match status" value="1"/>
</dbReference>
<dbReference type="InterPro" id="IPR006684">
    <property type="entry name" value="YbgC/YbaW"/>
</dbReference>
<dbReference type="NCBIfam" id="TIGR00051">
    <property type="entry name" value="YbgC/FadM family acyl-CoA thioesterase"/>
    <property type="match status" value="1"/>
</dbReference>
<dbReference type="PANTHER" id="PTHR31793:SF27">
    <property type="entry name" value="NOVEL THIOESTERASE SUPERFAMILY DOMAIN AND SAPOSIN A-TYPE DOMAIN CONTAINING PROTEIN (0610012H03RIK)"/>
    <property type="match status" value="1"/>
</dbReference>
<evidence type="ECO:0000256" key="2">
    <source>
        <dbReference type="ARBA" id="ARBA00022801"/>
    </source>
</evidence>
<evidence type="ECO:0000313" key="3">
    <source>
        <dbReference type="EMBL" id="TKD70864.1"/>
    </source>
</evidence>
<dbReference type="RefSeq" id="WP_136946938.1">
    <property type="nucleotide sequence ID" value="NZ_SWFM01000002.1"/>
</dbReference>
<dbReference type="Gene3D" id="3.10.129.10">
    <property type="entry name" value="Hotdog Thioesterase"/>
    <property type="match status" value="1"/>
</dbReference>
<evidence type="ECO:0000256" key="1">
    <source>
        <dbReference type="ARBA" id="ARBA00005953"/>
    </source>
</evidence>
<dbReference type="Pfam" id="PF13279">
    <property type="entry name" value="4HBT_2"/>
    <property type="match status" value="1"/>
</dbReference>
<protein>
    <submittedName>
        <fullName evidence="3">Acyl-CoA thioesterase</fullName>
    </submittedName>
</protein>
<dbReference type="Proteomes" id="UP000310541">
    <property type="component" value="Unassembled WGS sequence"/>
</dbReference>
<dbReference type="AlphaFoldDB" id="A0A4U1MJT4"/>
<organism evidence="3 4">
    <name type="scientific">Guptibacillus hwajinpoensis</name>
    <dbReference type="NCBI Taxonomy" id="208199"/>
    <lineage>
        <taxon>Bacteria</taxon>
        <taxon>Bacillati</taxon>
        <taxon>Bacillota</taxon>
        <taxon>Bacilli</taxon>
        <taxon>Bacillales</taxon>
        <taxon>Guptibacillaceae</taxon>
        <taxon>Guptibacillus</taxon>
    </lineage>
</organism>
<keyword evidence="2" id="KW-0378">Hydrolase</keyword>